<evidence type="ECO:0000313" key="5">
    <source>
        <dbReference type="EMBL" id="MBD1390509.1"/>
    </source>
</evidence>
<dbReference type="GO" id="GO:1901135">
    <property type="term" value="P:carbohydrate derivative metabolic process"/>
    <property type="evidence" value="ECO:0007669"/>
    <property type="project" value="UniProtKB-ARBA"/>
</dbReference>
<keyword evidence="2" id="KW-0808">Transferase</keyword>
<dbReference type="GO" id="GO:0016757">
    <property type="term" value="F:glycosyltransferase activity"/>
    <property type="evidence" value="ECO:0007669"/>
    <property type="project" value="UniProtKB-KW"/>
</dbReference>
<dbReference type="Gene3D" id="3.40.50.2000">
    <property type="entry name" value="Glycogen Phosphorylase B"/>
    <property type="match status" value="2"/>
</dbReference>
<feature type="domain" description="Glycosyl transferase family 1" evidence="3">
    <location>
        <begin position="203"/>
        <end position="353"/>
    </location>
</feature>
<dbReference type="PANTHER" id="PTHR12526:SF510">
    <property type="entry name" value="D-INOSITOL 3-PHOSPHATE GLYCOSYLTRANSFERASE"/>
    <property type="match status" value="1"/>
</dbReference>
<dbReference type="Pfam" id="PF13439">
    <property type="entry name" value="Glyco_transf_4"/>
    <property type="match status" value="1"/>
</dbReference>
<organism evidence="5 6">
    <name type="scientific">Neiella litorisoli</name>
    <dbReference type="NCBI Taxonomy" id="2771431"/>
    <lineage>
        <taxon>Bacteria</taxon>
        <taxon>Pseudomonadati</taxon>
        <taxon>Pseudomonadota</taxon>
        <taxon>Gammaproteobacteria</taxon>
        <taxon>Alteromonadales</taxon>
        <taxon>Echinimonadaceae</taxon>
        <taxon>Neiella</taxon>
    </lineage>
</organism>
<gene>
    <name evidence="5" type="ORF">IC617_13800</name>
</gene>
<dbReference type="InterPro" id="IPR028098">
    <property type="entry name" value="Glyco_trans_4-like_N"/>
</dbReference>
<proteinExistence type="predicted"/>
<dbReference type="RefSeq" id="WP_191145572.1">
    <property type="nucleotide sequence ID" value="NZ_JACXAF010000018.1"/>
</dbReference>
<evidence type="ECO:0000259" key="4">
    <source>
        <dbReference type="Pfam" id="PF13439"/>
    </source>
</evidence>
<sequence>MKVLHLLKTAVGASWALRQTRELIKLGVEVHLALPDGPMVEKYRSQGVKVHILQTALNIKKPWANIKLFRQFRQLVADVQPDIIHSHFVATTLTMRLALGRNHPIPRIFHVPGPLHLEHGLFRRVDLWTASKADYWLASCEWTRQCYLKNGIDSERLGLAYYGVDVEAHHGQNKGKLHQEFDIPDDAPVIGNIAYFYPPKKYLGQKRGLKGHEDLIDAVDLVARQRPDLHCIFVGGPWGDSQDYFDSVKAYAAQKHHGRFIFTGTRHDVQDIYAELDVAIHPSHSENVGGAVESLLSGVATITSNVGGFPDLIKPDQTGWLVPKADPKALADAIADALANPEKRQQFAAQGYELAAYLLNVKNNAGDIARYYQALLSEHALSPRTNQESHCETSA</sequence>
<dbReference type="SUPFAM" id="SSF53756">
    <property type="entry name" value="UDP-Glycosyltransferase/glycogen phosphorylase"/>
    <property type="match status" value="1"/>
</dbReference>
<protein>
    <submittedName>
        <fullName evidence="5">Glycosyltransferase</fullName>
    </submittedName>
</protein>
<keyword evidence="1" id="KW-0328">Glycosyltransferase</keyword>
<dbReference type="Pfam" id="PF00534">
    <property type="entry name" value="Glycos_transf_1"/>
    <property type="match status" value="1"/>
</dbReference>
<evidence type="ECO:0000256" key="2">
    <source>
        <dbReference type="ARBA" id="ARBA00022679"/>
    </source>
</evidence>
<name>A0A8J6UF42_9GAMM</name>
<dbReference type="EMBL" id="JACXAF010000018">
    <property type="protein sequence ID" value="MBD1390509.1"/>
    <property type="molecule type" value="Genomic_DNA"/>
</dbReference>
<dbReference type="InterPro" id="IPR001296">
    <property type="entry name" value="Glyco_trans_1"/>
</dbReference>
<dbReference type="PANTHER" id="PTHR12526">
    <property type="entry name" value="GLYCOSYLTRANSFERASE"/>
    <property type="match status" value="1"/>
</dbReference>
<accession>A0A8J6UF42</accession>
<reference evidence="5" key="1">
    <citation type="submission" date="2020-09" db="EMBL/GenBank/DDBJ databases">
        <title>A novel bacterium of genus Neiella, isolated from South China Sea.</title>
        <authorList>
            <person name="Huang H."/>
            <person name="Mo K."/>
            <person name="Hu Y."/>
        </authorList>
    </citation>
    <scope>NUCLEOTIDE SEQUENCE</scope>
    <source>
        <strain evidence="5">HB171785</strain>
    </source>
</reference>
<dbReference type="Proteomes" id="UP000638014">
    <property type="component" value="Unassembled WGS sequence"/>
</dbReference>
<keyword evidence="6" id="KW-1185">Reference proteome</keyword>
<evidence type="ECO:0000256" key="1">
    <source>
        <dbReference type="ARBA" id="ARBA00022676"/>
    </source>
</evidence>
<evidence type="ECO:0000313" key="6">
    <source>
        <dbReference type="Proteomes" id="UP000638014"/>
    </source>
</evidence>
<comment type="caution">
    <text evidence="5">The sequence shown here is derived from an EMBL/GenBank/DDBJ whole genome shotgun (WGS) entry which is preliminary data.</text>
</comment>
<feature type="domain" description="Glycosyltransferase subfamily 4-like N-terminal" evidence="4">
    <location>
        <begin position="17"/>
        <end position="167"/>
    </location>
</feature>
<evidence type="ECO:0000259" key="3">
    <source>
        <dbReference type="Pfam" id="PF00534"/>
    </source>
</evidence>
<dbReference type="AlphaFoldDB" id="A0A8J6UF42"/>